<reference evidence="7 8" key="1">
    <citation type="submission" date="2020-04" db="EMBL/GenBank/DDBJ databases">
        <title>Plant Genome Project.</title>
        <authorList>
            <person name="Zhang R.-G."/>
        </authorList>
    </citation>
    <scope>NUCLEOTIDE SEQUENCE [LARGE SCALE GENOMIC DNA]</scope>
    <source>
        <strain evidence="7">YNK0</strain>
        <tissue evidence="7">Leaf</tissue>
    </source>
</reference>
<dbReference type="InterPro" id="IPR000490">
    <property type="entry name" value="Glyco_hydro_17"/>
</dbReference>
<evidence type="ECO:0000256" key="3">
    <source>
        <dbReference type="ARBA" id="ARBA00023295"/>
    </source>
</evidence>
<name>A0A834Z6F6_TETSI</name>
<keyword evidence="2 5" id="KW-0378">Hydrolase</keyword>
<dbReference type="AlphaFoldDB" id="A0A834Z6F6"/>
<evidence type="ECO:0000256" key="1">
    <source>
        <dbReference type="ARBA" id="ARBA00008773"/>
    </source>
</evidence>
<dbReference type="Proteomes" id="UP000655225">
    <property type="component" value="Unassembled WGS sequence"/>
</dbReference>
<sequence length="342" mass="37171">MKIQHLFFSFFPILLLSFTTTTAATSIGVCYGRVADNLPPPSNVINLLKSNGITKIRLFNTDPDVLKAFSGTGIKLIIGVPNEILPVLANGAVNASTKWLQANIFAHVPANQILYIAVGNEIFLKDPYYTPFVLPAIMNLYQALQTLDPAGKIKLSTPHAASILSNSYPPSAAAFDPYLQSAMIPLLQFLHDSRAPFMVNAYPFFSYSNNPKDISLNYTLFNSAPMVQDGGLTYSNLFDATIDAFVSAMENEGFAGIPVVVTETGWPTAGGGAALPENALNYNGNIIKRALNDVGTPKRPGVGVEVFLFALFDENQKSGEEFERHFGIFGPNGVKTYDLKFK</sequence>
<dbReference type="InterPro" id="IPR044965">
    <property type="entry name" value="Glyco_hydro_17_plant"/>
</dbReference>
<keyword evidence="8" id="KW-1185">Reference proteome</keyword>
<dbReference type="InterPro" id="IPR017853">
    <property type="entry name" value="GH"/>
</dbReference>
<comment type="similarity">
    <text evidence="1 4">Belongs to the glycosyl hydrolase 17 family.</text>
</comment>
<dbReference type="PROSITE" id="PS00587">
    <property type="entry name" value="GLYCOSYL_HYDROL_F17"/>
    <property type="match status" value="1"/>
</dbReference>
<accession>A0A834Z6F6</accession>
<dbReference type="SUPFAM" id="SSF51445">
    <property type="entry name" value="(Trans)glycosidases"/>
    <property type="match status" value="1"/>
</dbReference>
<keyword evidence="3 5" id="KW-0326">Glycosidase</keyword>
<comment type="caution">
    <text evidence="7">The sequence shown here is derived from an EMBL/GenBank/DDBJ whole genome shotgun (WGS) entry which is preliminary data.</text>
</comment>
<evidence type="ECO:0000256" key="6">
    <source>
        <dbReference type="SAM" id="SignalP"/>
    </source>
</evidence>
<evidence type="ECO:0000313" key="8">
    <source>
        <dbReference type="Proteomes" id="UP000655225"/>
    </source>
</evidence>
<dbReference type="PANTHER" id="PTHR32227">
    <property type="entry name" value="GLUCAN ENDO-1,3-BETA-GLUCOSIDASE BG1-RELATED-RELATED"/>
    <property type="match status" value="1"/>
</dbReference>
<dbReference type="Gene3D" id="3.20.20.80">
    <property type="entry name" value="Glycosidases"/>
    <property type="match status" value="1"/>
</dbReference>
<evidence type="ECO:0000313" key="7">
    <source>
        <dbReference type="EMBL" id="KAF8399701.1"/>
    </source>
</evidence>
<evidence type="ECO:0000256" key="4">
    <source>
        <dbReference type="RuleBase" id="RU004335"/>
    </source>
</evidence>
<evidence type="ECO:0000256" key="5">
    <source>
        <dbReference type="RuleBase" id="RU004336"/>
    </source>
</evidence>
<protein>
    <recommendedName>
        <fullName evidence="9">Glucan endo-1,3-beta-D-glucosidase</fullName>
    </recommendedName>
</protein>
<dbReference type="FunFam" id="3.20.20.80:FF:000010">
    <property type="entry name" value="glucan endo-1,3-beta-glucosidase, basic"/>
    <property type="match status" value="1"/>
</dbReference>
<feature type="chain" id="PRO_5032528496" description="Glucan endo-1,3-beta-D-glucosidase" evidence="6">
    <location>
        <begin position="25"/>
        <end position="342"/>
    </location>
</feature>
<organism evidence="7 8">
    <name type="scientific">Tetracentron sinense</name>
    <name type="common">Spur-leaf</name>
    <dbReference type="NCBI Taxonomy" id="13715"/>
    <lineage>
        <taxon>Eukaryota</taxon>
        <taxon>Viridiplantae</taxon>
        <taxon>Streptophyta</taxon>
        <taxon>Embryophyta</taxon>
        <taxon>Tracheophyta</taxon>
        <taxon>Spermatophyta</taxon>
        <taxon>Magnoliopsida</taxon>
        <taxon>Trochodendrales</taxon>
        <taxon>Trochodendraceae</taxon>
        <taxon>Tetracentron</taxon>
    </lineage>
</organism>
<dbReference type="OrthoDB" id="941679at2759"/>
<proteinExistence type="inferred from homology"/>
<dbReference type="GO" id="GO:0005975">
    <property type="term" value="P:carbohydrate metabolic process"/>
    <property type="evidence" value="ECO:0007669"/>
    <property type="project" value="InterPro"/>
</dbReference>
<evidence type="ECO:0000256" key="2">
    <source>
        <dbReference type="ARBA" id="ARBA00022801"/>
    </source>
</evidence>
<dbReference type="GO" id="GO:0004553">
    <property type="term" value="F:hydrolase activity, hydrolyzing O-glycosyl compounds"/>
    <property type="evidence" value="ECO:0007669"/>
    <property type="project" value="InterPro"/>
</dbReference>
<dbReference type="Pfam" id="PF00332">
    <property type="entry name" value="Glyco_hydro_17"/>
    <property type="match status" value="1"/>
</dbReference>
<dbReference type="OMA" id="PIGICYG"/>
<gene>
    <name evidence="7" type="ORF">HHK36_015571</name>
</gene>
<feature type="signal peptide" evidence="6">
    <location>
        <begin position="1"/>
        <end position="24"/>
    </location>
</feature>
<dbReference type="EMBL" id="JABCRI010000010">
    <property type="protein sequence ID" value="KAF8399701.1"/>
    <property type="molecule type" value="Genomic_DNA"/>
</dbReference>
<keyword evidence="6" id="KW-0732">Signal</keyword>
<evidence type="ECO:0008006" key="9">
    <source>
        <dbReference type="Google" id="ProtNLM"/>
    </source>
</evidence>